<dbReference type="EMBL" id="CABITT030000008">
    <property type="protein sequence ID" value="VVB13056.1"/>
    <property type="molecule type" value="Genomic_DNA"/>
</dbReference>
<name>A0A565CHN8_9BRAS</name>
<evidence type="ECO:0000313" key="2">
    <source>
        <dbReference type="EMBL" id="VVB13056.1"/>
    </source>
</evidence>
<reference evidence="2" key="1">
    <citation type="submission" date="2019-07" db="EMBL/GenBank/DDBJ databases">
        <authorList>
            <person name="Dittberner H."/>
        </authorList>
    </citation>
    <scope>NUCLEOTIDE SEQUENCE [LARGE SCALE GENOMIC DNA]</scope>
</reference>
<proteinExistence type="predicted"/>
<sequence length="154" mass="16686">MAACSRFFFKDRGLPLFAPSRSSNNSAIKKTSSSDGFTGPMTLFFSSSLLIAFLTEVDAISFVECSHLATNRIIIVFFSSPLPPAATVKEAEKKKPDGDNRALGELLGDRRDGDPNGDGDPKGDGGRSPEKLEEEARKAARTLLPRRFRCSTQG</sequence>
<gene>
    <name evidence="2" type="ORF">ANE_LOCUS23500</name>
</gene>
<dbReference type="AlphaFoldDB" id="A0A565CHN8"/>
<evidence type="ECO:0000256" key="1">
    <source>
        <dbReference type="SAM" id="MobiDB-lite"/>
    </source>
</evidence>
<accession>A0A565CHN8</accession>
<comment type="caution">
    <text evidence="2">The sequence shown here is derived from an EMBL/GenBank/DDBJ whole genome shotgun (WGS) entry which is preliminary data.</text>
</comment>
<keyword evidence="3" id="KW-1185">Reference proteome</keyword>
<dbReference type="Proteomes" id="UP000489600">
    <property type="component" value="Unassembled WGS sequence"/>
</dbReference>
<protein>
    <submittedName>
        <fullName evidence="2">Uncharacterized protein</fullName>
    </submittedName>
</protein>
<evidence type="ECO:0000313" key="3">
    <source>
        <dbReference type="Proteomes" id="UP000489600"/>
    </source>
</evidence>
<organism evidence="2 3">
    <name type="scientific">Arabis nemorensis</name>
    <dbReference type="NCBI Taxonomy" id="586526"/>
    <lineage>
        <taxon>Eukaryota</taxon>
        <taxon>Viridiplantae</taxon>
        <taxon>Streptophyta</taxon>
        <taxon>Embryophyta</taxon>
        <taxon>Tracheophyta</taxon>
        <taxon>Spermatophyta</taxon>
        <taxon>Magnoliopsida</taxon>
        <taxon>eudicotyledons</taxon>
        <taxon>Gunneridae</taxon>
        <taxon>Pentapetalae</taxon>
        <taxon>rosids</taxon>
        <taxon>malvids</taxon>
        <taxon>Brassicales</taxon>
        <taxon>Brassicaceae</taxon>
        <taxon>Arabideae</taxon>
        <taxon>Arabis</taxon>
    </lineage>
</organism>
<feature type="compositionally biased region" description="Basic and acidic residues" evidence="1">
    <location>
        <begin position="89"/>
        <end position="136"/>
    </location>
</feature>
<feature type="region of interest" description="Disordered" evidence="1">
    <location>
        <begin position="88"/>
        <end position="136"/>
    </location>
</feature>